<protein>
    <submittedName>
        <fullName evidence="4">Tripartite ATP-independent transporter DctP family solute receptor</fullName>
    </submittedName>
</protein>
<dbReference type="PANTHER" id="PTHR33376:SF7">
    <property type="entry name" value="C4-DICARBOXYLATE-BINDING PROTEIN DCTB"/>
    <property type="match status" value="1"/>
</dbReference>
<accession>A0A852TJY9</accession>
<proteinExistence type="inferred from homology"/>
<keyword evidence="2" id="KW-0813">Transport</keyword>
<dbReference type="PANTHER" id="PTHR33376">
    <property type="match status" value="1"/>
</dbReference>
<dbReference type="PIRSF" id="PIRSF006470">
    <property type="entry name" value="DctB"/>
    <property type="match status" value="1"/>
</dbReference>
<sequence>MMRKTRIILITIIAMIGFLLVGCGNASNEASGDSDGSAKKFRLGMVAAQNSVQHQAAEKFAKLVKEKTNGSIDIAVFPAGQIGSDESLGQDLSRGTLEFAFLNQGSMSGMDKLFDFHYLPYIVSNYAQADKLFYGDGIIPQTMTETLAKHGIKALGWYELEFRALSNSKKTVTTPEDFKGLKLRVPGSQAIMGFFNGVGAQAVTIAMPELYTALQQGTVDGQDNGLLITYDNKLHETNQYYTRLNHVFATGTIAMSDKTFESLSEDEQKALKEAAKETQEWEIAEQRDVTESYVEKMKEEGVEVTELTPEQIAVFQEIGVKVWEDLYDTYGQDRIEKLKEEVEAVKDVK</sequence>
<reference evidence="5" key="2">
    <citation type="submission" date="2020-08" db="EMBL/GenBank/DDBJ databases">
        <title>The Agave Microbiome: Exploring the role of microbial communities in plant adaptations to desert environments.</title>
        <authorList>
            <person name="Partida-Martinez L.P."/>
        </authorList>
    </citation>
    <scope>NUCLEOTIDE SEQUENCE [LARGE SCALE GENOMIC DNA]</scope>
    <source>
        <strain evidence="5">AT2.8</strain>
    </source>
</reference>
<evidence type="ECO:0000256" key="1">
    <source>
        <dbReference type="ARBA" id="ARBA00009023"/>
    </source>
</evidence>
<evidence type="ECO:0000313" key="4">
    <source>
        <dbReference type="EMBL" id="NYE09330.1"/>
    </source>
</evidence>
<organism evidence="4 5">
    <name type="scientific">Neobacillus niacini</name>
    <dbReference type="NCBI Taxonomy" id="86668"/>
    <lineage>
        <taxon>Bacteria</taxon>
        <taxon>Bacillati</taxon>
        <taxon>Bacillota</taxon>
        <taxon>Bacilli</taxon>
        <taxon>Bacillales</taxon>
        <taxon>Bacillaceae</taxon>
        <taxon>Neobacillus</taxon>
    </lineage>
</organism>
<dbReference type="NCBIfam" id="NF037995">
    <property type="entry name" value="TRAP_S1"/>
    <property type="match status" value="1"/>
</dbReference>
<dbReference type="InterPro" id="IPR038404">
    <property type="entry name" value="TRAP_DctP_sf"/>
</dbReference>
<dbReference type="GO" id="GO:0055085">
    <property type="term" value="P:transmembrane transport"/>
    <property type="evidence" value="ECO:0007669"/>
    <property type="project" value="InterPro"/>
</dbReference>
<dbReference type="AlphaFoldDB" id="A0A852TJY9"/>
<reference evidence="5" key="1">
    <citation type="submission" date="2020-07" db="EMBL/GenBank/DDBJ databases">
        <authorList>
            <person name="Partida-Martinez L."/>
            <person name="Huntemann M."/>
            <person name="Clum A."/>
            <person name="Wang J."/>
            <person name="Palaniappan K."/>
            <person name="Ritter S."/>
            <person name="Chen I.-M."/>
            <person name="Stamatis D."/>
            <person name="Reddy T."/>
            <person name="O'Malley R."/>
            <person name="Daum C."/>
            <person name="Shapiro N."/>
            <person name="Ivanova N."/>
            <person name="Kyrpides N."/>
            <person name="Woyke T."/>
        </authorList>
    </citation>
    <scope>NUCLEOTIDE SEQUENCE [LARGE SCALE GENOMIC DNA]</scope>
    <source>
        <strain evidence="5">AT2.8</strain>
    </source>
</reference>
<gene>
    <name evidence="4" type="ORF">F4694_006201</name>
</gene>
<dbReference type="Pfam" id="PF03480">
    <property type="entry name" value="DctP"/>
    <property type="match status" value="1"/>
</dbReference>
<dbReference type="InterPro" id="IPR018389">
    <property type="entry name" value="DctP_fam"/>
</dbReference>
<dbReference type="GO" id="GO:0030288">
    <property type="term" value="C:outer membrane-bounded periplasmic space"/>
    <property type="evidence" value="ECO:0007669"/>
    <property type="project" value="InterPro"/>
</dbReference>
<evidence type="ECO:0000256" key="2">
    <source>
        <dbReference type="ARBA" id="ARBA00022448"/>
    </source>
</evidence>
<keyword evidence="4" id="KW-0675">Receptor</keyword>
<evidence type="ECO:0000313" key="5">
    <source>
        <dbReference type="Proteomes" id="UP000548423"/>
    </source>
</evidence>
<dbReference type="EMBL" id="JACCBX010000020">
    <property type="protein sequence ID" value="NYE09330.1"/>
    <property type="molecule type" value="Genomic_DNA"/>
</dbReference>
<keyword evidence="3" id="KW-0732">Signal</keyword>
<dbReference type="InterPro" id="IPR004682">
    <property type="entry name" value="TRAP_DctP"/>
</dbReference>
<dbReference type="PROSITE" id="PS51257">
    <property type="entry name" value="PROKAR_LIPOPROTEIN"/>
    <property type="match status" value="1"/>
</dbReference>
<dbReference type="CDD" id="cd13603">
    <property type="entry name" value="PBP2_TRAP_Siap_TeaA_like"/>
    <property type="match status" value="1"/>
</dbReference>
<name>A0A852TJY9_9BACI</name>
<comment type="similarity">
    <text evidence="1">Belongs to the bacterial solute-binding protein 7 family.</text>
</comment>
<dbReference type="Proteomes" id="UP000548423">
    <property type="component" value="Unassembled WGS sequence"/>
</dbReference>
<dbReference type="Gene3D" id="3.40.190.170">
    <property type="entry name" value="Bacterial extracellular solute-binding protein, family 7"/>
    <property type="match status" value="1"/>
</dbReference>
<evidence type="ECO:0000256" key="3">
    <source>
        <dbReference type="ARBA" id="ARBA00022729"/>
    </source>
</evidence>
<dbReference type="NCBIfam" id="TIGR00787">
    <property type="entry name" value="dctP"/>
    <property type="match status" value="1"/>
</dbReference>
<comment type="caution">
    <text evidence="4">The sequence shown here is derived from an EMBL/GenBank/DDBJ whole genome shotgun (WGS) entry which is preliminary data.</text>
</comment>